<keyword evidence="9" id="KW-0408">Iron</keyword>
<feature type="transmembrane region" description="Helical" evidence="11">
    <location>
        <begin position="202"/>
        <end position="222"/>
    </location>
</feature>
<organism evidence="13">
    <name type="scientific">Cacopsylla melanoneura</name>
    <dbReference type="NCBI Taxonomy" id="428564"/>
    <lineage>
        <taxon>Eukaryota</taxon>
        <taxon>Metazoa</taxon>
        <taxon>Ecdysozoa</taxon>
        <taxon>Arthropoda</taxon>
        <taxon>Hexapoda</taxon>
        <taxon>Insecta</taxon>
        <taxon>Pterygota</taxon>
        <taxon>Neoptera</taxon>
        <taxon>Paraneoptera</taxon>
        <taxon>Hemiptera</taxon>
        <taxon>Sternorrhyncha</taxon>
        <taxon>Psylloidea</taxon>
        <taxon>Psyllidae</taxon>
        <taxon>Psyllinae</taxon>
        <taxon>Cacopsylla</taxon>
    </lineage>
</organism>
<evidence type="ECO:0000256" key="6">
    <source>
        <dbReference type="ARBA" id="ARBA00022723"/>
    </source>
</evidence>
<dbReference type="EMBL" id="HBUF01290546">
    <property type="protein sequence ID" value="CAG6689141.1"/>
    <property type="molecule type" value="Transcribed_RNA"/>
</dbReference>
<evidence type="ECO:0000256" key="5">
    <source>
        <dbReference type="ARBA" id="ARBA00022692"/>
    </source>
</evidence>
<comment type="subcellular location">
    <subcellularLocation>
        <location evidence="2">Membrane</location>
        <topology evidence="2">Multi-pass membrane protein</topology>
    </subcellularLocation>
</comment>
<evidence type="ECO:0000256" key="4">
    <source>
        <dbReference type="ARBA" id="ARBA00022617"/>
    </source>
</evidence>
<comment type="cofactor">
    <cofactor evidence="1">
        <name>heme b</name>
        <dbReference type="ChEBI" id="CHEBI:60344"/>
    </cofactor>
</comment>
<dbReference type="EMBL" id="HBUF01109648">
    <property type="protein sequence ID" value="CAG6639920.1"/>
    <property type="molecule type" value="Transcribed_RNA"/>
</dbReference>
<evidence type="ECO:0000256" key="11">
    <source>
        <dbReference type="SAM" id="Phobius"/>
    </source>
</evidence>
<evidence type="ECO:0000256" key="2">
    <source>
        <dbReference type="ARBA" id="ARBA00004141"/>
    </source>
</evidence>
<evidence type="ECO:0000256" key="3">
    <source>
        <dbReference type="ARBA" id="ARBA00022448"/>
    </source>
</evidence>
<sequence>MANNQVEDLRGFNPIYYFSQAVGAAIVVLVSLWTIHHRGGFAWRSDPAHEFNWHPLLMTIGMVYLGGNVNLIYRSLRNYGKKELKLAHVCLHSVILFMVLFGLVAAFDSHNFANPPKPNLYTLHSWIGLLTVIMYFSQYVVGFFSFMYPGIADSLRAILMPYHVFCGVSIFIMSSCAVLTGLLEKAIWTVGANYASGGGEGFLMNFIGLLVIIYTLVIGFLLHKPAYKRYPRPEDGVLLTGGLD</sequence>
<dbReference type="EMBL" id="HBUF01636178">
    <property type="protein sequence ID" value="CAG6784171.1"/>
    <property type="molecule type" value="Transcribed_RNA"/>
</dbReference>
<feature type="transmembrane region" description="Helical" evidence="11">
    <location>
        <begin position="126"/>
        <end position="148"/>
    </location>
</feature>
<name>A0A8D8W020_9HEMI</name>
<feature type="transmembrane region" description="Helical" evidence="11">
    <location>
        <begin position="55"/>
        <end position="73"/>
    </location>
</feature>
<feature type="transmembrane region" description="Helical" evidence="11">
    <location>
        <begin position="85"/>
        <end position="106"/>
    </location>
</feature>
<dbReference type="AlphaFoldDB" id="A0A8D8W020"/>
<keyword evidence="5 11" id="KW-0812">Transmembrane</keyword>
<dbReference type="EMBL" id="HBUF01290544">
    <property type="protein sequence ID" value="CAG6689139.1"/>
    <property type="molecule type" value="Transcribed_RNA"/>
</dbReference>
<dbReference type="Pfam" id="PF03188">
    <property type="entry name" value="Cytochrom_B561"/>
    <property type="match status" value="1"/>
</dbReference>
<keyword evidence="3" id="KW-0813">Transport</keyword>
<evidence type="ECO:0000256" key="9">
    <source>
        <dbReference type="ARBA" id="ARBA00023004"/>
    </source>
</evidence>
<feature type="transmembrane region" description="Helical" evidence="11">
    <location>
        <begin position="160"/>
        <end position="182"/>
    </location>
</feature>
<feature type="domain" description="Cytochrome b561" evidence="12">
    <location>
        <begin position="18"/>
        <end position="223"/>
    </location>
</feature>
<keyword evidence="8 11" id="KW-1133">Transmembrane helix</keyword>
<dbReference type="EMBL" id="HBUF01109649">
    <property type="protein sequence ID" value="CAG6639922.1"/>
    <property type="molecule type" value="Transcribed_RNA"/>
</dbReference>
<evidence type="ECO:0000313" key="13">
    <source>
        <dbReference type="EMBL" id="CAG6639920.1"/>
    </source>
</evidence>
<dbReference type="SMART" id="SM00665">
    <property type="entry name" value="B561"/>
    <property type="match status" value="1"/>
</dbReference>
<evidence type="ECO:0000256" key="1">
    <source>
        <dbReference type="ARBA" id="ARBA00001970"/>
    </source>
</evidence>
<evidence type="ECO:0000256" key="10">
    <source>
        <dbReference type="ARBA" id="ARBA00023136"/>
    </source>
</evidence>
<evidence type="ECO:0000259" key="12">
    <source>
        <dbReference type="PROSITE" id="PS50939"/>
    </source>
</evidence>
<keyword evidence="10 11" id="KW-0472">Membrane</keyword>
<dbReference type="PROSITE" id="PS50939">
    <property type="entry name" value="CYTOCHROME_B561"/>
    <property type="match status" value="1"/>
</dbReference>
<dbReference type="EMBL" id="HBUF01290545">
    <property type="protein sequence ID" value="CAG6689140.1"/>
    <property type="molecule type" value="Transcribed_RNA"/>
</dbReference>
<dbReference type="PANTHER" id="PTHR10106">
    <property type="entry name" value="CYTOCHROME B561-RELATED"/>
    <property type="match status" value="1"/>
</dbReference>
<dbReference type="EMBL" id="HBUF01636179">
    <property type="protein sequence ID" value="CAG6784172.1"/>
    <property type="molecule type" value="Transcribed_RNA"/>
</dbReference>
<dbReference type="GO" id="GO:0016020">
    <property type="term" value="C:membrane"/>
    <property type="evidence" value="ECO:0007669"/>
    <property type="project" value="UniProtKB-SubCell"/>
</dbReference>
<dbReference type="EMBL" id="HBUF01636180">
    <property type="protein sequence ID" value="CAG6784173.1"/>
    <property type="molecule type" value="Transcribed_RNA"/>
</dbReference>
<reference evidence="13" key="1">
    <citation type="submission" date="2021-05" db="EMBL/GenBank/DDBJ databases">
        <authorList>
            <person name="Alioto T."/>
            <person name="Alioto T."/>
            <person name="Gomez Garrido J."/>
        </authorList>
    </citation>
    <scope>NUCLEOTIDE SEQUENCE</scope>
</reference>
<evidence type="ECO:0000256" key="7">
    <source>
        <dbReference type="ARBA" id="ARBA00022982"/>
    </source>
</evidence>
<dbReference type="GO" id="GO:0016491">
    <property type="term" value="F:oxidoreductase activity"/>
    <property type="evidence" value="ECO:0007669"/>
    <property type="project" value="InterPro"/>
</dbReference>
<dbReference type="FunFam" id="1.20.120.1770:FF:000001">
    <property type="entry name" value="Cytochrome b reductase 1"/>
    <property type="match status" value="1"/>
</dbReference>
<keyword evidence="6" id="KW-0479">Metal-binding</keyword>
<dbReference type="GO" id="GO:0046872">
    <property type="term" value="F:metal ion binding"/>
    <property type="evidence" value="ECO:0007669"/>
    <property type="project" value="UniProtKB-KW"/>
</dbReference>
<dbReference type="Gene3D" id="1.20.120.1770">
    <property type="match status" value="1"/>
</dbReference>
<dbReference type="PANTHER" id="PTHR10106:SF0">
    <property type="entry name" value="LD36721P"/>
    <property type="match status" value="1"/>
</dbReference>
<keyword evidence="7" id="KW-0249">Electron transport</keyword>
<protein>
    <submittedName>
        <fullName evidence="13">Cytochrome b561</fullName>
    </submittedName>
</protein>
<dbReference type="EMBL" id="HBUF01354043">
    <property type="protein sequence ID" value="CAG6716170.1"/>
    <property type="molecule type" value="Transcribed_RNA"/>
</dbReference>
<keyword evidence="4" id="KW-0349">Heme</keyword>
<accession>A0A8D8W020</accession>
<dbReference type="EMBL" id="HBUF01109650">
    <property type="protein sequence ID" value="CAG6639924.1"/>
    <property type="molecule type" value="Transcribed_RNA"/>
</dbReference>
<dbReference type="EMBL" id="HBUF01636177">
    <property type="protein sequence ID" value="CAG6784170.1"/>
    <property type="molecule type" value="Transcribed_RNA"/>
</dbReference>
<evidence type="ECO:0000256" key="8">
    <source>
        <dbReference type="ARBA" id="ARBA00022989"/>
    </source>
</evidence>
<dbReference type="InterPro" id="IPR043205">
    <property type="entry name" value="CYB561/CYBRD1-like"/>
</dbReference>
<dbReference type="InterPro" id="IPR006593">
    <property type="entry name" value="Cyt_b561/ferric_Rdtase_TM"/>
</dbReference>
<feature type="transmembrane region" description="Helical" evidence="11">
    <location>
        <begin position="15"/>
        <end position="35"/>
    </location>
</feature>
<proteinExistence type="predicted"/>